<reference evidence="2" key="2">
    <citation type="submission" date="2015-04" db="EMBL/GenBank/DDBJ databases">
        <title>Draft Genome Sequences of Eight Spore-Forming Food Isolates of Bacillus cereus Genome sequencing.</title>
        <authorList>
            <person name="Krawcyk A.O."/>
            <person name="de Jong A."/>
            <person name="Eijlander R.T."/>
            <person name="Berendsen E.M."/>
            <person name="Holsappel S."/>
            <person name="Wells-Bennik M."/>
            <person name="Kuipers O.P."/>
        </authorList>
    </citation>
    <scope>NUCLEOTIDE SEQUENCE [LARGE SCALE GENOMIC DNA]</scope>
    <source>
        <strain evidence="2">B4147</strain>
    </source>
</reference>
<gene>
    <name evidence="1" type="ORF">B4147_3219</name>
</gene>
<sequence length="41" mass="5097">MNNVHNVMHFVFTSCIVKKDKYRNRTYLEQKHWQGREQGSW</sequence>
<proteinExistence type="predicted"/>
<comment type="caution">
    <text evidence="1">The sequence shown here is derived from an EMBL/GenBank/DDBJ whole genome shotgun (WGS) entry which is preliminary data.</text>
</comment>
<evidence type="ECO:0000313" key="1">
    <source>
        <dbReference type="EMBL" id="KKZ97692.1"/>
    </source>
</evidence>
<evidence type="ECO:0000313" key="2">
    <source>
        <dbReference type="Proteomes" id="UP000035350"/>
    </source>
</evidence>
<dbReference type="AlphaFoldDB" id="A0A0G8CD75"/>
<organism evidence="1 2">
    <name type="scientific">Bacillus wiedmannii</name>
    <dbReference type="NCBI Taxonomy" id="1890302"/>
    <lineage>
        <taxon>Bacteria</taxon>
        <taxon>Bacillati</taxon>
        <taxon>Bacillota</taxon>
        <taxon>Bacilli</taxon>
        <taxon>Bacillales</taxon>
        <taxon>Bacillaceae</taxon>
        <taxon>Bacillus</taxon>
        <taxon>Bacillus cereus group</taxon>
    </lineage>
</organism>
<name>A0A0G8CD75_9BACI</name>
<dbReference type="Proteomes" id="UP000035350">
    <property type="component" value="Unassembled WGS sequence"/>
</dbReference>
<reference evidence="1 2" key="1">
    <citation type="journal article" date="2015" name="Genome Announc.">
        <title>Next-Generation Whole-Genome Sequencing of Eight Strains of Bacillus cereus, Isolated from Food.</title>
        <authorList>
            <person name="Krawczyk A.O."/>
            <person name="de Jong A."/>
            <person name="Eijlander R.T."/>
            <person name="Berendsen E.M."/>
            <person name="Holsappel S."/>
            <person name="Wells-Bennik M.H."/>
            <person name="Kuipers O.P."/>
        </authorList>
    </citation>
    <scope>NUCLEOTIDE SEQUENCE [LARGE SCALE GENOMIC DNA]</scope>
    <source>
        <strain evidence="1 2">B4147</strain>
    </source>
</reference>
<accession>A0A0G8CD75</accession>
<dbReference type="PATRIC" id="fig|1396.428.peg.3484"/>
<protein>
    <submittedName>
        <fullName evidence="1">Uncharacterized protein</fullName>
    </submittedName>
</protein>
<dbReference type="EMBL" id="LCYN01000009">
    <property type="protein sequence ID" value="KKZ97692.1"/>
    <property type="molecule type" value="Genomic_DNA"/>
</dbReference>